<dbReference type="eggNOG" id="KOG4569">
    <property type="taxonomic scope" value="Eukaryota"/>
</dbReference>
<feature type="transmembrane region" description="Helical" evidence="2">
    <location>
        <begin position="1037"/>
        <end position="1058"/>
    </location>
</feature>
<dbReference type="Pfam" id="PF01764">
    <property type="entry name" value="Lipase_3"/>
    <property type="match status" value="1"/>
</dbReference>
<keyword evidence="2" id="KW-0812">Transmembrane</keyword>
<dbReference type="EMBL" id="CP001327">
    <property type="protein sequence ID" value="ACO64194.1"/>
    <property type="molecule type" value="Genomic_DNA"/>
</dbReference>
<sequence>MKALATMPTLSRTAAVARVAPRGSRSHRCPSPLLAAPRSATCLPRRVVRSEARGWPRPRAVGLGLATRAVADDGTVASSALDPHSFEGTRALAKLAMLVYWNAGQDGFWDPTYDGTGLDLSTPLGFEPLIASDPAALRREVLSSLVPGEPALWLDPDPGMGPLTPSFATVEEARDAALGLVKPSPPVSRVAVVRLAKPDWIAVIFRGTTPSPLRGLLREGQVNSMAGQETWEETPLAWVRGDDEGPRVHRGYAAAYRTVLAEVEGAVTAHARAELEARSKASAGSSQDTPPPCKVVVVGHSLGGALAALCASRLAHDPDVTRLGAQVECVTFGQPRVGDGEWASGVDERTPRLTYTRVVKAGDLFARVPTSGFWLPGGNGGRLRVEYAHAGALVWTSETDEKVRASAGRGEAVPAGFWTDARMANPISVARDHAGYAYFFEKEELGRAWPSRDALFPSGIPCHATVDGTTYRAPADDETIMSIALGVLTTLVLVACRPVAAQSPSCPCLQTASWPILGTDRITNASCNRVLVGGEVHCYPSTYGLGSCAKHDENREPHCDGSSPASYCAEPWCYVDPVTCRGSTKRFAESDILIDGGSKAYYSYDTCGGDVSKWNNLVVNSLLNGKTLRAAVAIPYYYPDHYIEDAAGEPIKSAASYAPADLPAGAKVKGIWIDFYNKIAQQANFTLDWRPVSGGSKGAHSSSFTACAQDVADGIVDLCVGDYWTTEERLSMTTFTTGTLTDTFSVLHRKQVNAPATLSSKLAMAGAPFSIELWMTCLAVCVATGVCYNTLRVGYKEYLPKISHKEMSTGQKTIAWLKGSAAYTFGAFLEFTSQDVQAGYDAKGNPVPNRAYELNLVKMAWSLFCMFTLLTYTASLTARLVRNDGGKVGITTLDECQQFKCKVCVPGVMMNTMKRLYKDRILYHASSSSTNVFRDLEKGECDLGLMIERRFNTMWSSGEYKLDAACGFEIGKAVMPIGCSQPVRQEYSAAISFWAKKVADKDYFLGSLIEDTYMPSPPCPMAEVIDLSAKSLGVDAFFAPLIIYVILICFALASRLFFTKRKHKRSFRMPFSFSFKGRKSVEKPPTSIEAPPSSNGQAQMAADELPPVPERARA</sequence>
<organism evidence="4 5">
    <name type="scientific">Micromonas commoda (strain RCC299 / NOUM17 / CCMP2709)</name>
    <name type="common">Picoplanktonic green alga</name>
    <dbReference type="NCBI Taxonomy" id="296587"/>
    <lineage>
        <taxon>Eukaryota</taxon>
        <taxon>Viridiplantae</taxon>
        <taxon>Chlorophyta</taxon>
        <taxon>Mamiellophyceae</taxon>
        <taxon>Mamiellales</taxon>
        <taxon>Mamiellaceae</taxon>
        <taxon>Micromonas</taxon>
    </lineage>
</organism>
<name>C1E8Q5_MICCC</name>
<protein>
    <recommendedName>
        <fullName evidence="3">Fungal lipase-type domain-containing protein</fullName>
    </recommendedName>
</protein>
<dbReference type="Proteomes" id="UP000002009">
    <property type="component" value="Chromosome 6"/>
</dbReference>
<accession>C1E8Q5</accession>
<evidence type="ECO:0000313" key="5">
    <source>
        <dbReference type="Proteomes" id="UP000002009"/>
    </source>
</evidence>
<evidence type="ECO:0000259" key="3">
    <source>
        <dbReference type="Pfam" id="PF01764"/>
    </source>
</evidence>
<feature type="region of interest" description="Disordered" evidence="1">
    <location>
        <begin position="1077"/>
        <end position="1114"/>
    </location>
</feature>
<dbReference type="Gene3D" id="3.40.50.1820">
    <property type="entry name" value="alpha/beta hydrolase"/>
    <property type="match status" value="1"/>
</dbReference>
<dbReference type="RefSeq" id="XP_002502936.1">
    <property type="nucleotide sequence ID" value="XM_002502890.1"/>
</dbReference>
<dbReference type="SUPFAM" id="SSF53850">
    <property type="entry name" value="Periplasmic binding protein-like II"/>
    <property type="match status" value="1"/>
</dbReference>
<dbReference type="PANTHER" id="PTHR45856:SF24">
    <property type="entry name" value="FUNGAL LIPASE-LIKE DOMAIN-CONTAINING PROTEIN"/>
    <property type="match status" value="1"/>
</dbReference>
<reference evidence="4 5" key="1">
    <citation type="journal article" date="2009" name="Science">
        <title>Green evolution and dynamic adaptations revealed by genomes of the marine picoeukaryotes Micromonas.</title>
        <authorList>
            <person name="Worden A.Z."/>
            <person name="Lee J.H."/>
            <person name="Mock T."/>
            <person name="Rouze P."/>
            <person name="Simmons M.P."/>
            <person name="Aerts A.L."/>
            <person name="Allen A.E."/>
            <person name="Cuvelier M.L."/>
            <person name="Derelle E."/>
            <person name="Everett M.V."/>
            <person name="Foulon E."/>
            <person name="Grimwood J."/>
            <person name="Gundlach H."/>
            <person name="Henrissat B."/>
            <person name="Napoli C."/>
            <person name="McDonald S.M."/>
            <person name="Parker M.S."/>
            <person name="Rombauts S."/>
            <person name="Salamov A."/>
            <person name="Von Dassow P."/>
            <person name="Badger J.H."/>
            <person name="Coutinho P.M."/>
            <person name="Demir E."/>
            <person name="Dubchak I."/>
            <person name="Gentemann C."/>
            <person name="Eikrem W."/>
            <person name="Gready J.E."/>
            <person name="John U."/>
            <person name="Lanier W."/>
            <person name="Lindquist E.A."/>
            <person name="Lucas S."/>
            <person name="Mayer K.F."/>
            <person name="Moreau H."/>
            <person name="Not F."/>
            <person name="Otillar R."/>
            <person name="Panaud O."/>
            <person name="Pangilinan J."/>
            <person name="Paulsen I."/>
            <person name="Piegu B."/>
            <person name="Poliakov A."/>
            <person name="Robbens S."/>
            <person name="Schmutz J."/>
            <person name="Toulza E."/>
            <person name="Wyss T."/>
            <person name="Zelensky A."/>
            <person name="Zhou K."/>
            <person name="Armbrust E.V."/>
            <person name="Bhattacharya D."/>
            <person name="Goodenough U.W."/>
            <person name="Van de Peer Y."/>
            <person name="Grigoriev I.V."/>
        </authorList>
    </citation>
    <scope>NUCLEOTIDE SEQUENCE [LARGE SCALE GENOMIC DNA]</scope>
    <source>
        <strain evidence="5">RCC299 / NOUM17</strain>
    </source>
</reference>
<dbReference type="CDD" id="cd00519">
    <property type="entry name" value="Lipase_3"/>
    <property type="match status" value="1"/>
</dbReference>
<dbReference type="OrthoDB" id="430884at2759"/>
<dbReference type="AlphaFoldDB" id="C1E8Q5"/>
<dbReference type="GO" id="GO:0006629">
    <property type="term" value="P:lipid metabolic process"/>
    <property type="evidence" value="ECO:0007669"/>
    <property type="project" value="InterPro"/>
</dbReference>
<dbReference type="InterPro" id="IPR029058">
    <property type="entry name" value="AB_hydrolase_fold"/>
</dbReference>
<keyword evidence="2" id="KW-1133">Transmembrane helix</keyword>
<dbReference type="InterPro" id="IPR002921">
    <property type="entry name" value="Fungal_lipase-type"/>
</dbReference>
<dbReference type="GeneID" id="8244224"/>
<evidence type="ECO:0000313" key="4">
    <source>
        <dbReference type="EMBL" id="ACO64194.1"/>
    </source>
</evidence>
<dbReference type="SUPFAM" id="SSF53474">
    <property type="entry name" value="alpha/beta-Hydrolases"/>
    <property type="match status" value="1"/>
</dbReference>
<evidence type="ECO:0000256" key="1">
    <source>
        <dbReference type="SAM" id="MobiDB-lite"/>
    </source>
</evidence>
<dbReference type="Gene3D" id="1.10.287.70">
    <property type="match status" value="1"/>
</dbReference>
<dbReference type="KEGG" id="mis:MICPUN_59457"/>
<feature type="domain" description="Fungal lipase-type" evidence="3">
    <location>
        <begin position="203"/>
        <end position="370"/>
    </location>
</feature>
<keyword evidence="2" id="KW-0472">Membrane</keyword>
<keyword evidence="5" id="KW-1185">Reference proteome</keyword>
<dbReference type="InterPro" id="IPR051218">
    <property type="entry name" value="Sec_MonoDiacylglyc_Lipase"/>
</dbReference>
<evidence type="ECO:0000256" key="2">
    <source>
        <dbReference type="SAM" id="Phobius"/>
    </source>
</evidence>
<dbReference type="Gene3D" id="3.40.190.10">
    <property type="entry name" value="Periplasmic binding protein-like II"/>
    <property type="match status" value="1"/>
</dbReference>
<dbReference type="PANTHER" id="PTHR45856">
    <property type="entry name" value="ALPHA/BETA-HYDROLASES SUPERFAMILY PROTEIN"/>
    <property type="match status" value="1"/>
</dbReference>
<proteinExistence type="predicted"/>
<gene>
    <name evidence="4" type="ORF">MICPUN_59457</name>
</gene>
<dbReference type="InParanoid" id="C1E8Q5"/>